<dbReference type="PANTHER" id="PTHR10151">
    <property type="entry name" value="ECTONUCLEOTIDE PYROPHOSPHATASE/PHOSPHODIESTERASE"/>
    <property type="match status" value="1"/>
</dbReference>
<dbReference type="PANTHER" id="PTHR10151:SF120">
    <property type="entry name" value="BIS(5'-ADENOSYL)-TRIPHOSPHATASE"/>
    <property type="match status" value="1"/>
</dbReference>
<protein>
    <recommendedName>
        <fullName evidence="3">Alkaline phosphatase family protein</fullName>
    </recommendedName>
</protein>
<dbReference type="EMBL" id="BLAF01000034">
    <property type="protein sequence ID" value="GES22776.1"/>
    <property type="molecule type" value="Genomic_DNA"/>
</dbReference>
<dbReference type="InterPro" id="IPR017850">
    <property type="entry name" value="Alkaline_phosphatase_core_sf"/>
</dbReference>
<dbReference type="InterPro" id="IPR002591">
    <property type="entry name" value="Phosphodiest/P_Trfase"/>
</dbReference>
<sequence>MNHHGTRRLAERVLVVVWDGMRPDLITADGTPRLFELARGGTTFTRASSVYAPMTRPASASISTGCHPGRHGIHGNLMPYPGRADRVLHTGDLAQLAELRRFHDGRLTRVETLAEAVHRRGGRFAVLTTGTAGQASLLDAERVGVLVNPDLVYPETAATRIEARFGAPPPKTVPADPLNTWLVDVLLEYILPEVEPDAAVVWLCEPDNSQHATGLGTEQARAGIASSDRQLGRILDWIERDGTPTAVIVTSDHGHTTVSGYVDVAAELAAAGFGGLLDDGLIRPLEGQLAAAESLPERESGRIVEWFAAQAWVDTFVSWGHAPADRSRTVAVEKLWAGHGQDLPTLPLLAYTHPWTREVNEHGVAGAALVSPVKAHRAMHGSLSPDELVPTLVLGGAGIRAAVSDRPAGIIDIVATVQTLLGHDALLPTDGRVLWEALDTGDGTQGGDDGEVSRERLVRQGGGWLVRDTYGSGAYLAVEIDESQ</sequence>
<proteinExistence type="predicted"/>
<name>A0A5M3XPV7_9ACTN</name>
<organism evidence="1 2">
    <name type="scientific">Acrocarpospora pleiomorpha</name>
    <dbReference type="NCBI Taxonomy" id="90975"/>
    <lineage>
        <taxon>Bacteria</taxon>
        <taxon>Bacillati</taxon>
        <taxon>Actinomycetota</taxon>
        <taxon>Actinomycetes</taxon>
        <taxon>Streptosporangiales</taxon>
        <taxon>Streptosporangiaceae</taxon>
        <taxon>Acrocarpospora</taxon>
    </lineage>
</organism>
<dbReference type="Gene3D" id="3.40.720.10">
    <property type="entry name" value="Alkaline Phosphatase, subunit A"/>
    <property type="match status" value="2"/>
</dbReference>
<gene>
    <name evidence="1" type="ORF">Aple_056750</name>
</gene>
<keyword evidence="2" id="KW-1185">Reference proteome</keyword>
<dbReference type="AlphaFoldDB" id="A0A5M3XPV7"/>
<dbReference type="OrthoDB" id="9777306at2"/>
<dbReference type="GO" id="GO:0016787">
    <property type="term" value="F:hydrolase activity"/>
    <property type="evidence" value="ECO:0007669"/>
    <property type="project" value="UniProtKB-ARBA"/>
</dbReference>
<dbReference type="RefSeq" id="WP_155347723.1">
    <property type="nucleotide sequence ID" value="NZ_BAAAHM010000009.1"/>
</dbReference>
<evidence type="ECO:0000313" key="2">
    <source>
        <dbReference type="Proteomes" id="UP000377595"/>
    </source>
</evidence>
<dbReference type="Proteomes" id="UP000377595">
    <property type="component" value="Unassembled WGS sequence"/>
</dbReference>
<reference evidence="1 2" key="1">
    <citation type="submission" date="2019-10" db="EMBL/GenBank/DDBJ databases">
        <title>Whole genome shotgun sequence of Acrocarpospora pleiomorpha NBRC 16267.</title>
        <authorList>
            <person name="Ichikawa N."/>
            <person name="Kimura A."/>
            <person name="Kitahashi Y."/>
            <person name="Komaki H."/>
            <person name="Oguchi A."/>
        </authorList>
    </citation>
    <scope>NUCLEOTIDE SEQUENCE [LARGE SCALE GENOMIC DNA]</scope>
    <source>
        <strain evidence="1 2">NBRC 16267</strain>
    </source>
</reference>
<dbReference type="SUPFAM" id="SSF53649">
    <property type="entry name" value="Alkaline phosphatase-like"/>
    <property type="match status" value="1"/>
</dbReference>
<dbReference type="GO" id="GO:0005773">
    <property type="term" value="C:vacuole"/>
    <property type="evidence" value="ECO:0007669"/>
    <property type="project" value="TreeGrafter"/>
</dbReference>
<comment type="caution">
    <text evidence="1">The sequence shown here is derived from an EMBL/GenBank/DDBJ whole genome shotgun (WGS) entry which is preliminary data.</text>
</comment>
<dbReference type="Pfam" id="PF01663">
    <property type="entry name" value="Phosphodiest"/>
    <property type="match status" value="1"/>
</dbReference>
<evidence type="ECO:0000313" key="1">
    <source>
        <dbReference type="EMBL" id="GES22776.1"/>
    </source>
</evidence>
<accession>A0A5M3XPV7</accession>
<evidence type="ECO:0008006" key="3">
    <source>
        <dbReference type="Google" id="ProtNLM"/>
    </source>
</evidence>